<proteinExistence type="predicted"/>
<reference evidence="2" key="1">
    <citation type="journal article" date="2023" name="G3 (Bethesda)">
        <title>Genome assembly and association tests identify interacting loci associated with vigor, precocity, and sex in interspecific pistachio rootstocks.</title>
        <authorList>
            <person name="Palmer W."/>
            <person name="Jacygrad E."/>
            <person name="Sagayaradj S."/>
            <person name="Cavanaugh K."/>
            <person name="Han R."/>
            <person name="Bertier L."/>
            <person name="Beede B."/>
            <person name="Kafkas S."/>
            <person name="Golino D."/>
            <person name="Preece J."/>
            <person name="Michelmore R."/>
        </authorList>
    </citation>
    <scope>NUCLEOTIDE SEQUENCE [LARGE SCALE GENOMIC DNA]</scope>
</reference>
<gene>
    <name evidence="1" type="ORF">Pint_32917</name>
</gene>
<accession>A0ACC0X8H0</accession>
<comment type="caution">
    <text evidence="1">The sequence shown here is derived from an EMBL/GenBank/DDBJ whole genome shotgun (WGS) entry which is preliminary data.</text>
</comment>
<dbReference type="Proteomes" id="UP001163603">
    <property type="component" value="Chromosome 14"/>
</dbReference>
<evidence type="ECO:0000313" key="1">
    <source>
        <dbReference type="EMBL" id="KAJ0011142.1"/>
    </source>
</evidence>
<sequence length="81" mass="9372">MLQELVTPEMFEEDRRMPLLDMLLTFAALNSVNNIYAEMEKVKKASLAQVEEMEVELNISKVELVKRNEAMAAKQKELEDL</sequence>
<protein>
    <submittedName>
        <fullName evidence="1">Uncharacterized protein</fullName>
    </submittedName>
</protein>
<name>A0ACC0X8H0_9ROSI</name>
<organism evidence="1 2">
    <name type="scientific">Pistacia integerrima</name>
    <dbReference type="NCBI Taxonomy" id="434235"/>
    <lineage>
        <taxon>Eukaryota</taxon>
        <taxon>Viridiplantae</taxon>
        <taxon>Streptophyta</taxon>
        <taxon>Embryophyta</taxon>
        <taxon>Tracheophyta</taxon>
        <taxon>Spermatophyta</taxon>
        <taxon>Magnoliopsida</taxon>
        <taxon>eudicotyledons</taxon>
        <taxon>Gunneridae</taxon>
        <taxon>Pentapetalae</taxon>
        <taxon>rosids</taxon>
        <taxon>malvids</taxon>
        <taxon>Sapindales</taxon>
        <taxon>Anacardiaceae</taxon>
        <taxon>Pistacia</taxon>
    </lineage>
</organism>
<evidence type="ECO:0000313" key="2">
    <source>
        <dbReference type="Proteomes" id="UP001163603"/>
    </source>
</evidence>
<dbReference type="EMBL" id="CM047749">
    <property type="protein sequence ID" value="KAJ0011142.1"/>
    <property type="molecule type" value="Genomic_DNA"/>
</dbReference>
<keyword evidence="2" id="KW-1185">Reference proteome</keyword>